<accession>A0A550I8L7</accession>
<name>A0A550I8L7_9FLAO</name>
<dbReference type="RefSeq" id="WP_143410089.1">
    <property type="nucleotide sequence ID" value="NZ_VHSF01000001.1"/>
</dbReference>
<protein>
    <submittedName>
        <fullName evidence="2">Uncharacterized protein</fullName>
    </submittedName>
</protein>
<evidence type="ECO:0000256" key="1">
    <source>
        <dbReference type="SAM" id="Phobius"/>
    </source>
</evidence>
<gene>
    <name evidence="2" type="ORF">FGM01_05360</name>
</gene>
<sequence length="158" mass="18173">MDKSSILIGTLLFALFMFPIFYIIIFQKTKEAGIRKKLNKVASSNNLKLDKFETFGHLSLALDSTSKKLLVYDSFTSVEIRIIDLRKVSNIQLSKILHPGRSKKERIIHLGLQIVDFSSSDITEIIFYDEDDYESTDAEIRLNDARKWDALLKQNLVT</sequence>
<reference evidence="2 3" key="1">
    <citation type="submission" date="2019-06" db="EMBL/GenBank/DDBJ databases">
        <title>Gramella sabulilitoris sp. nov., isolated from a marine sand.</title>
        <authorList>
            <person name="Yoon J.-H."/>
        </authorList>
    </citation>
    <scope>NUCLEOTIDE SEQUENCE [LARGE SCALE GENOMIC DNA]</scope>
    <source>
        <strain evidence="2 3">HSMS-1</strain>
    </source>
</reference>
<keyword evidence="1" id="KW-0812">Transmembrane</keyword>
<dbReference type="EMBL" id="VHSF01000001">
    <property type="protein sequence ID" value="TRO67311.1"/>
    <property type="molecule type" value="Genomic_DNA"/>
</dbReference>
<organism evidence="2 3">
    <name type="scientific">Christiangramia sabulilitoris</name>
    <dbReference type="NCBI Taxonomy" id="2583991"/>
    <lineage>
        <taxon>Bacteria</taxon>
        <taxon>Pseudomonadati</taxon>
        <taxon>Bacteroidota</taxon>
        <taxon>Flavobacteriia</taxon>
        <taxon>Flavobacteriales</taxon>
        <taxon>Flavobacteriaceae</taxon>
        <taxon>Christiangramia</taxon>
    </lineage>
</organism>
<keyword evidence="3" id="KW-1185">Reference proteome</keyword>
<feature type="transmembrane region" description="Helical" evidence="1">
    <location>
        <begin position="6"/>
        <end position="26"/>
    </location>
</feature>
<dbReference type="OrthoDB" id="1452879at2"/>
<keyword evidence="1" id="KW-1133">Transmembrane helix</keyword>
<dbReference type="Proteomes" id="UP000315131">
    <property type="component" value="Unassembled WGS sequence"/>
</dbReference>
<evidence type="ECO:0000313" key="3">
    <source>
        <dbReference type="Proteomes" id="UP000315131"/>
    </source>
</evidence>
<dbReference type="AlphaFoldDB" id="A0A550I8L7"/>
<evidence type="ECO:0000313" key="2">
    <source>
        <dbReference type="EMBL" id="TRO67311.1"/>
    </source>
</evidence>
<keyword evidence="1" id="KW-0472">Membrane</keyword>
<comment type="caution">
    <text evidence="2">The sequence shown here is derived from an EMBL/GenBank/DDBJ whole genome shotgun (WGS) entry which is preliminary data.</text>
</comment>
<proteinExistence type="predicted"/>